<dbReference type="FunFam" id="1.10.287.1080:FF:000001">
    <property type="entry name" value="Nucleoside triphosphate pyrophosphohydrolase"/>
    <property type="match status" value="1"/>
</dbReference>
<dbReference type="GO" id="GO:0046076">
    <property type="term" value="P:dTTP catabolic process"/>
    <property type="evidence" value="ECO:0007669"/>
    <property type="project" value="TreeGrafter"/>
</dbReference>
<dbReference type="AlphaFoldDB" id="A0A381S0K0"/>
<feature type="region of interest" description="Disordered" evidence="1">
    <location>
        <begin position="238"/>
        <end position="257"/>
    </location>
</feature>
<dbReference type="Gene3D" id="1.10.287.1080">
    <property type="entry name" value="MazG-like"/>
    <property type="match status" value="2"/>
</dbReference>
<feature type="domain" description="NTP pyrophosphohydrolase MazG-like" evidence="2">
    <location>
        <begin position="170"/>
        <end position="232"/>
    </location>
</feature>
<gene>
    <name evidence="3" type="ORF">METZ01_LOCUS49763</name>
</gene>
<dbReference type="PANTHER" id="PTHR30522">
    <property type="entry name" value="NUCLEOSIDE TRIPHOSPHATE PYROPHOSPHOHYDROLASE"/>
    <property type="match status" value="1"/>
</dbReference>
<dbReference type="SUPFAM" id="SSF101386">
    <property type="entry name" value="all-alpha NTP pyrophosphatases"/>
    <property type="match status" value="2"/>
</dbReference>
<dbReference type="Pfam" id="PF03819">
    <property type="entry name" value="MazG"/>
    <property type="match status" value="2"/>
</dbReference>
<feature type="domain" description="NTP pyrophosphohydrolase MazG-like" evidence="2">
    <location>
        <begin position="36"/>
        <end position="109"/>
    </location>
</feature>
<dbReference type="CDD" id="cd11528">
    <property type="entry name" value="NTP-PPase_MazG_Nterm"/>
    <property type="match status" value="1"/>
</dbReference>
<dbReference type="EMBL" id="UINC01002459">
    <property type="protein sequence ID" value="SUZ96909.1"/>
    <property type="molecule type" value="Genomic_DNA"/>
</dbReference>
<dbReference type="GO" id="GO:0046061">
    <property type="term" value="P:dATP catabolic process"/>
    <property type="evidence" value="ECO:0007669"/>
    <property type="project" value="TreeGrafter"/>
</dbReference>
<evidence type="ECO:0000259" key="2">
    <source>
        <dbReference type="Pfam" id="PF03819"/>
    </source>
</evidence>
<dbReference type="GO" id="GO:0006950">
    <property type="term" value="P:response to stress"/>
    <property type="evidence" value="ECO:0007669"/>
    <property type="project" value="UniProtKB-ARBA"/>
</dbReference>
<protein>
    <recommendedName>
        <fullName evidence="2">NTP pyrophosphohydrolase MazG-like domain-containing protein</fullName>
    </recommendedName>
</protein>
<accession>A0A381S0K0</accession>
<evidence type="ECO:0000313" key="3">
    <source>
        <dbReference type="EMBL" id="SUZ96909.1"/>
    </source>
</evidence>
<feature type="compositionally biased region" description="Acidic residues" evidence="1">
    <location>
        <begin position="248"/>
        <end position="257"/>
    </location>
</feature>
<sequence>MAEINQHESIGDSLSQLMEIVEKLRAPGGCPWDRDQTQASLLPYFLEEIYEVIESVEEGNMELLKEELGDILLHVVFQASIGKENKDFTLQDSLNYVNEKLIRRHPHVFADAKAEGPFHAKQNWEAAKHDEKKRESRLDGVPGTLPALTRSQRLQEKASYAGFDWKKVEQVWEKVHEEIGELKEAEEKGITEQIEEELGDTLFSIVNLSRFLGISAETALRKTNRKFTSRFSQVEKELKKRGKKVEDSSLEEMDEIW</sequence>
<dbReference type="PANTHER" id="PTHR30522:SF0">
    <property type="entry name" value="NUCLEOSIDE TRIPHOSPHATE PYROPHOSPHOHYDROLASE"/>
    <property type="match status" value="1"/>
</dbReference>
<dbReference type="GO" id="GO:0046081">
    <property type="term" value="P:dUTP catabolic process"/>
    <property type="evidence" value="ECO:0007669"/>
    <property type="project" value="TreeGrafter"/>
</dbReference>
<dbReference type="CDD" id="cd11529">
    <property type="entry name" value="NTP-PPase_MazG_Cterm"/>
    <property type="match status" value="1"/>
</dbReference>
<reference evidence="3" key="1">
    <citation type="submission" date="2018-05" db="EMBL/GenBank/DDBJ databases">
        <authorList>
            <person name="Lanie J.A."/>
            <person name="Ng W.-L."/>
            <person name="Kazmierczak K.M."/>
            <person name="Andrzejewski T.M."/>
            <person name="Davidsen T.M."/>
            <person name="Wayne K.J."/>
            <person name="Tettelin H."/>
            <person name="Glass J.I."/>
            <person name="Rusch D."/>
            <person name="Podicherti R."/>
            <person name="Tsui H.-C.T."/>
            <person name="Winkler M.E."/>
        </authorList>
    </citation>
    <scope>NUCLEOTIDE SEQUENCE</scope>
</reference>
<dbReference type="GO" id="GO:0006203">
    <property type="term" value="P:dGTP catabolic process"/>
    <property type="evidence" value="ECO:0007669"/>
    <property type="project" value="TreeGrafter"/>
</dbReference>
<name>A0A381S0K0_9ZZZZ</name>
<dbReference type="InterPro" id="IPR004518">
    <property type="entry name" value="MazG-like_dom"/>
</dbReference>
<dbReference type="FunFam" id="1.10.287.1080:FF:000003">
    <property type="entry name" value="Nucleoside triphosphate pyrophosphohydrolase"/>
    <property type="match status" value="1"/>
</dbReference>
<dbReference type="InterPro" id="IPR048011">
    <property type="entry name" value="NTP-PPase_MazG-like_C"/>
</dbReference>
<dbReference type="InterPro" id="IPR011551">
    <property type="entry name" value="NTP_PyrPHydrolase_MazG"/>
</dbReference>
<evidence type="ECO:0000256" key="1">
    <source>
        <dbReference type="SAM" id="MobiDB-lite"/>
    </source>
</evidence>
<dbReference type="NCBIfam" id="NF007113">
    <property type="entry name" value="PRK09562.1"/>
    <property type="match status" value="1"/>
</dbReference>
<feature type="non-terminal residue" evidence="3">
    <location>
        <position position="257"/>
    </location>
</feature>
<organism evidence="3">
    <name type="scientific">marine metagenome</name>
    <dbReference type="NCBI Taxonomy" id="408172"/>
    <lineage>
        <taxon>unclassified sequences</taxon>
        <taxon>metagenomes</taxon>
        <taxon>ecological metagenomes</taxon>
    </lineage>
</organism>
<dbReference type="GO" id="GO:0046052">
    <property type="term" value="P:UTP catabolic process"/>
    <property type="evidence" value="ECO:0007669"/>
    <property type="project" value="TreeGrafter"/>
</dbReference>
<dbReference type="GO" id="GO:0046047">
    <property type="term" value="P:TTP catabolic process"/>
    <property type="evidence" value="ECO:0007669"/>
    <property type="project" value="TreeGrafter"/>
</dbReference>
<dbReference type="NCBIfam" id="TIGR00444">
    <property type="entry name" value="mazG"/>
    <property type="match status" value="1"/>
</dbReference>
<dbReference type="InterPro" id="IPR048015">
    <property type="entry name" value="NTP-PPase_MazG-like_N"/>
</dbReference>
<proteinExistence type="predicted"/>
<dbReference type="GO" id="GO:0047429">
    <property type="term" value="F:nucleoside triphosphate diphosphatase activity"/>
    <property type="evidence" value="ECO:0007669"/>
    <property type="project" value="InterPro"/>
</dbReference>